<dbReference type="InterPro" id="IPR014031">
    <property type="entry name" value="Ketoacyl_synth_C"/>
</dbReference>
<evidence type="ECO:0000256" key="3">
    <source>
        <dbReference type="ARBA" id="ARBA00022458"/>
    </source>
</evidence>
<gene>
    <name evidence="14" type="ORF">MNBD_UNCLBAC01-571</name>
</gene>
<sequence>MLKTDPVIVDYNMITSYGMGVDICWEGLLKNQSAIKDIQRFDASHFHAQEAAIINDIFIKEEESLVMQMLTKTRSDMKMEISSDTDMILTSLNGEIDFLEQEVLSSKDVSTESRLDILLDRSKELFGVKGKAMLISAACASSGVAIARAASMIKAGQSDSVLVVSCDCVSEFLVAGFSSLMALDKDRARPFDKNRRGLTIGEAAAYVLILSRERADKEQRKIIGNIRGWGLSCDAHHMTGPAVDGKGLVAAIERALSVANISQEDISNISAHGTGTVYNDSMEMKAFKKVFKENNMPTYSIKGGLGHTMGAAGMIDLIIALKTLEANVIPPTVGVVDIADDAKGWISSDAIEFEGNKILSTNSGFGGMNAALIITV</sequence>
<protein>
    <recommendedName>
        <fullName evidence="11">Nodulation protein E</fullName>
    </recommendedName>
    <alternativeName>
        <fullName evidence="12">Host-specificity of nodulation protein B</fullName>
    </alternativeName>
</protein>
<proteinExistence type="inferred from homology"/>
<dbReference type="Gene3D" id="3.40.47.10">
    <property type="match status" value="1"/>
</dbReference>
<dbReference type="InterPro" id="IPR016039">
    <property type="entry name" value="Thiolase-like"/>
</dbReference>
<name>A0A3B1D7C0_9ZZZZ</name>
<evidence type="ECO:0000256" key="4">
    <source>
        <dbReference type="ARBA" id="ARBA00022475"/>
    </source>
</evidence>
<evidence type="ECO:0000256" key="10">
    <source>
        <dbReference type="ARBA" id="ARBA00037576"/>
    </source>
</evidence>
<keyword evidence="5" id="KW-0997">Cell inner membrane</keyword>
<keyword evidence="6 14" id="KW-0808">Transferase</keyword>
<comment type="similarity">
    <text evidence="2">Belongs to the thiolase-like superfamily. Beta-ketoacyl-ACP synthases family.</text>
</comment>
<dbReference type="Pfam" id="PF02801">
    <property type="entry name" value="Ketoacyl-synt_C"/>
    <property type="match status" value="1"/>
</dbReference>
<evidence type="ECO:0000313" key="14">
    <source>
        <dbReference type="EMBL" id="VAX38139.1"/>
    </source>
</evidence>
<dbReference type="PANTHER" id="PTHR11712:SF352">
    <property type="entry name" value="3-OXOACYL-[ACYL-CARRIER-PROTEIN] SYNTHASE"/>
    <property type="match status" value="1"/>
</dbReference>
<keyword evidence="3" id="KW-0536">Nodulation</keyword>
<dbReference type="PROSITE" id="PS52004">
    <property type="entry name" value="KS3_2"/>
    <property type="match status" value="1"/>
</dbReference>
<organism evidence="14">
    <name type="scientific">hydrothermal vent metagenome</name>
    <dbReference type="NCBI Taxonomy" id="652676"/>
    <lineage>
        <taxon>unclassified sequences</taxon>
        <taxon>metagenomes</taxon>
        <taxon>ecological metagenomes</taxon>
    </lineage>
</organism>
<feature type="domain" description="Ketosynthase family 3 (KS3)" evidence="13">
    <location>
        <begin position="3"/>
        <end position="376"/>
    </location>
</feature>
<comment type="subcellular location">
    <subcellularLocation>
        <location evidence="1">Cell inner membrane</location>
    </subcellularLocation>
</comment>
<dbReference type="AlphaFoldDB" id="A0A3B1D7C0"/>
<evidence type="ECO:0000256" key="11">
    <source>
        <dbReference type="ARBA" id="ARBA00039445"/>
    </source>
</evidence>
<dbReference type="Pfam" id="PF00109">
    <property type="entry name" value="ketoacyl-synt"/>
    <property type="match status" value="1"/>
</dbReference>
<evidence type="ECO:0000259" key="13">
    <source>
        <dbReference type="PROSITE" id="PS52004"/>
    </source>
</evidence>
<keyword evidence="14" id="KW-0012">Acyltransferase</keyword>
<dbReference type="InterPro" id="IPR000794">
    <property type="entry name" value="Beta-ketoacyl_synthase"/>
</dbReference>
<evidence type="ECO:0000256" key="9">
    <source>
        <dbReference type="ARBA" id="ARBA00023136"/>
    </source>
</evidence>
<dbReference type="SUPFAM" id="SSF53901">
    <property type="entry name" value="Thiolase-like"/>
    <property type="match status" value="2"/>
</dbReference>
<dbReference type="EMBL" id="UOGJ01000151">
    <property type="protein sequence ID" value="VAX38139.1"/>
    <property type="molecule type" value="Genomic_DNA"/>
</dbReference>
<dbReference type="GO" id="GO:0006633">
    <property type="term" value="P:fatty acid biosynthetic process"/>
    <property type="evidence" value="ECO:0007669"/>
    <property type="project" value="InterPro"/>
</dbReference>
<dbReference type="PANTHER" id="PTHR11712">
    <property type="entry name" value="POLYKETIDE SYNTHASE-RELATED"/>
    <property type="match status" value="1"/>
</dbReference>
<dbReference type="PROSITE" id="PS00606">
    <property type="entry name" value="KS3_1"/>
    <property type="match status" value="1"/>
</dbReference>
<keyword evidence="8" id="KW-1133">Transmembrane helix</keyword>
<accession>A0A3B1D7C0</accession>
<dbReference type="InterPro" id="IPR014030">
    <property type="entry name" value="Ketoacyl_synth_N"/>
</dbReference>
<comment type="function">
    <text evidence="10">Proposed to synthesize NOD factor fatty acyl chain. Involved in the synthesis of a highly unsaturated fatty acid moiety, which forms part of a lipo-oligosaccharide that is responsible for host specificity.</text>
</comment>
<evidence type="ECO:0000256" key="2">
    <source>
        <dbReference type="ARBA" id="ARBA00008467"/>
    </source>
</evidence>
<dbReference type="SMART" id="SM00825">
    <property type="entry name" value="PKS_KS"/>
    <property type="match status" value="1"/>
</dbReference>
<evidence type="ECO:0000256" key="1">
    <source>
        <dbReference type="ARBA" id="ARBA00004533"/>
    </source>
</evidence>
<evidence type="ECO:0000256" key="6">
    <source>
        <dbReference type="ARBA" id="ARBA00022679"/>
    </source>
</evidence>
<keyword evidence="7" id="KW-0812">Transmembrane</keyword>
<evidence type="ECO:0000256" key="5">
    <source>
        <dbReference type="ARBA" id="ARBA00022519"/>
    </source>
</evidence>
<keyword evidence="9" id="KW-0472">Membrane</keyword>
<evidence type="ECO:0000256" key="12">
    <source>
        <dbReference type="ARBA" id="ARBA00041756"/>
    </source>
</evidence>
<evidence type="ECO:0000256" key="8">
    <source>
        <dbReference type="ARBA" id="ARBA00022989"/>
    </source>
</evidence>
<dbReference type="InterPro" id="IPR018201">
    <property type="entry name" value="Ketoacyl_synth_AS"/>
</dbReference>
<reference evidence="14" key="1">
    <citation type="submission" date="2018-06" db="EMBL/GenBank/DDBJ databases">
        <authorList>
            <person name="Zhirakovskaya E."/>
        </authorList>
    </citation>
    <scope>NUCLEOTIDE SEQUENCE</scope>
</reference>
<dbReference type="GO" id="GO:0004315">
    <property type="term" value="F:3-oxoacyl-[acyl-carrier-protein] synthase activity"/>
    <property type="evidence" value="ECO:0007669"/>
    <property type="project" value="UniProtKB-EC"/>
</dbReference>
<keyword evidence="4" id="KW-1003">Cell membrane</keyword>
<evidence type="ECO:0000256" key="7">
    <source>
        <dbReference type="ARBA" id="ARBA00022692"/>
    </source>
</evidence>
<dbReference type="InterPro" id="IPR020841">
    <property type="entry name" value="PKS_Beta-ketoAc_synthase_dom"/>
</dbReference>